<dbReference type="AlphaFoldDB" id="A0A392T7J2"/>
<reference evidence="1 2" key="1">
    <citation type="journal article" date="2018" name="Front. Plant Sci.">
        <title>Red Clover (Trifolium pratense) and Zigzag Clover (T. medium) - A Picture of Genomic Similarities and Differences.</title>
        <authorList>
            <person name="Dluhosova J."/>
            <person name="Istvanek J."/>
            <person name="Nedelnik J."/>
            <person name="Repkova J."/>
        </authorList>
    </citation>
    <scope>NUCLEOTIDE SEQUENCE [LARGE SCALE GENOMIC DNA]</scope>
    <source>
        <strain evidence="2">cv. 10/8</strain>
        <tissue evidence="1">Leaf</tissue>
    </source>
</reference>
<name>A0A392T7J2_9FABA</name>
<organism evidence="1 2">
    <name type="scientific">Trifolium medium</name>
    <dbReference type="NCBI Taxonomy" id="97028"/>
    <lineage>
        <taxon>Eukaryota</taxon>
        <taxon>Viridiplantae</taxon>
        <taxon>Streptophyta</taxon>
        <taxon>Embryophyta</taxon>
        <taxon>Tracheophyta</taxon>
        <taxon>Spermatophyta</taxon>
        <taxon>Magnoliopsida</taxon>
        <taxon>eudicotyledons</taxon>
        <taxon>Gunneridae</taxon>
        <taxon>Pentapetalae</taxon>
        <taxon>rosids</taxon>
        <taxon>fabids</taxon>
        <taxon>Fabales</taxon>
        <taxon>Fabaceae</taxon>
        <taxon>Papilionoideae</taxon>
        <taxon>50 kb inversion clade</taxon>
        <taxon>NPAAA clade</taxon>
        <taxon>Hologalegina</taxon>
        <taxon>IRL clade</taxon>
        <taxon>Trifolieae</taxon>
        <taxon>Trifolium</taxon>
    </lineage>
</organism>
<protein>
    <submittedName>
        <fullName evidence="1">Uncharacterized protein</fullName>
    </submittedName>
</protein>
<evidence type="ECO:0000313" key="1">
    <source>
        <dbReference type="EMBL" id="MCI57073.1"/>
    </source>
</evidence>
<evidence type="ECO:0000313" key="2">
    <source>
        <dbReference type="Proteomes" id="UP000265520"/>
    </source>
</evidence>
<feature type="non-terminal residue" evidence="1">
    <location>
        <position position="1"/>
    </location>
</feature>
<accession>A0A392T7J2</accession>
<keyword evidence="2" id="KW-1185">Reference proteome</keyword>
<sequence>NKLFWSSKKQFGAENGLGAVWGASRPGLALRRFSLCQLRLAPGRLRLAQTLFTG</sequence>
<dbReference type="Proteomes" id="UP000265520">
    <property type="component" value="Unassembled WGS sequence"/>
</dbReference>
<proteinExistence type="predicted"/>
<dbReference type="EMBL" id="LXQA010522991">
    <property type="protein sequence ID" value="MCI57073.1"/>
    <property type="molecule type" value="Genomic_DNA"/>
</dbReference>
<comment type="caution">
    <text evidence="1">The sequence shown here is derived from an EMBL/GenBank/DDBJ whole genome shotgun (WGS) entry which is preliminary data.</text>
</comment>